<dbReference type="EMBL" id="QVTD01000015">
    <property type="protein sequence ID" value="RFU61449.1"/>
    <property type="molecule type" value="Genomic_DNA"/>
</dbReference>
<keyword evidence="1" id="KW-0472">Membrane</keyword>
<keyword evidence="1" id="KW-0812">Transmembrane</keyword>
<comment type="caution">
    <text evidence="2">The sequence shown here is derived from an EMBL/GenBank/DDBJ whole genome shotgun (WGS) entry which is preliminary data.</text>
</comment>
<dbReference type="PIRSF" id="PIRSF029886">
    <property type="entry name" value="KBAA"/>
    <property type="match status" value="1"/>
</dbReference>
<proteinExistence type="predicted"/>
<dbReference type="Proteomes" id="UP000262939">
    <property type="component" value="Unassembled WGS sequence"/>
</dbReference>
<keyword evidence="1" id="KW-1133">Transmembrane helix</keyword>
<evidence type="ECO:0000313" key="3">
    <source>
        <dbReference type="Proteomes" id="UP000262939"/>
    </source>
</evidence>
<dbReference type="Pfam" id="PF14089">
    <property type="entry name" value="KbaA"/>
    <property type="match status" value="1"/>
</dbReference>
<dbReference type="AlphaFoldDB" id="A0A372L834"/>
<feature type="transmembrane region" description="Helical" evidence="1">
    <location>
        <begin position="171"/>
        <end position="191"/>
    </location>
</feature>
<gene>
    <name evidence="2" type="ORF">D0466_18380</name>
</gene>
<dbReference type="RefSeq" id="WP_117323996.1">
    <property type="nucleotide sequence ID" value="NZ_QVTD01000015.1"/>
</dbReference>
<name>A0A372L834_9BACI</name>
<organism evidence="2 3">
    <name type="scientific">Peribacillus glennii</name>
    <dbReference type="NCBI Taxonomy" id="2303991"/>
    <lineage>
        <taxon>Bacteria</taxon>
        <taxon>Bacillati</taxon>
        <taxon>Bacillota</taxon>
        <taxon>Bacilli</taxon>
        <taxon>Bacillales</taxon>
        <taxon>Bacillaceae</taxon>
        <taxon>Peribacillus</taxon>
    </lineage>
</organism>
<dbReference type="InterPro" id="IPR024164">
    <property type="entry name" value="KinB-signalling_activ"/>
</dbReference>
<sequence length="221" mass="24767">MNSRNIVRLFLSTLAVGGFTAGIVGFAARWNEFAPMFTALDISEILSTFIWMFGVGLIFSVISQAGYFAYLTIHRFGLGIFKGPSLWNAVQLVLIVFVLFDLVYLRFITFGNGEGLGSYLGLAVFLLIIGSITAFIKGKQTNKQAFIPALFFMVVVTTVEWVPVLRVNNESWMLFMLFPLLACNAYQLLILNKLIAKSQQELENRKAKNKQTGVNRNEQIT</sequence>
<accession>A0A372L834</accession>
<dbReference type="OrthoDB" id="2374256at2"/>
<feature type="transmembrane region" description="Helical" evidence="1">
    <location>
        <begin position="48"/>
        <end position="73"/>
    </location>
</feature>
<reference evidence="2 3" key="1">
    <citation type="submission" date="2018-08" db="EMBL/GenBank/DDBJ databases">
        <title>Bacillus chawlae sp. nov., Bacillus glennii sp. nov., and Bacillus saganii sp. nov. Isolated from the Vehicle Assembly Building at Kennedy Space Center where the Viking Spacecraft were Assembled.</title>
        <authorList>
            <person name="Seuylemezian A."/>
            <person name="Vaishampayan P."/>
        </authorList>
    </citation>
    <scope>NUCLEOTIDE SEQUENCE [LARGE SCALE GENOMIC DNA]</scope>
    <source>
        <strain evidence="2 3">V44-8</strain>
    </source>
</reference>
<feature type="transmembrane region" description="Helical" evidence="1">
    <location>
        <begin position="85"/>
        <end position="104"/>
    </location>
</feature>
<evidence type="ECO:0000313" key="2">
    <source>
        <dbReference type="EMBL" id="RFU61449.1"/>
    </source>
</evidence>
<protein>
    <submittedName>
        <fullName evidence="2">KinB-signaling pathway activation protein</fullName>
    </submittedName>
</protein>
<evidence type="ECO:0000256" key="1">
    <source>
        <dbReference type="SAM" id="Phobius"/>
    </source>
</evidence>
<dbReference type="SMART" id="SM01251">
    <property type="entry name" value="KbaA"/>
    <property type="match status" value="1"/>
</dbReference>
<feature type="transmembrane region" description="Helical" evidence="1">
    <location>
        <begin position="145"/>
        <end position="165"/>
    </location>
</feature>
<keyword evidence="3" id="KW-1185">Reference proteome</keyword>
<feature type="transmembrane region" description="Helical" evidence="1">
    <location>
        <begin position="7"/>
        <end position="28"/>
    </location>
</feature>
<dbReference type="GO" id="GO:0045881">
    <property type="term" value="P:positive regulation of sporulation resulting in formation of a cellular spore"/>
    <property type="evidence" value="ECO:0007669"/>
    <property type="project" value="InterPro"/>
</dbReference>
<feature type="transmembrane region" description="Helical" evidence="1">
    <location>
        <begin position="116"/>
        <end position="136"/>
    </location>
</feature>